<proteinExistence type="predicted"/>
<gene>
    <name evidence="4" type="ORF">ACFSE6_03020</name>
</gene>
<feature type="transmembrane region" description="Helical" evidence="2">
    <location>
        <begin position="165"/>
        <end position="186"/>
    </location>
</feature>
<keyword evidence="2" id="KW-0812">Transmembrane</keyword>
<feature type="transmembrane region" description="Helical" evidence="2">
    <location>
        <begin position="85"/>
        <end position="106"/>
    </location>
</feature>
<keyword evidence="2" id="KW-1133">Transmembrane helix</keyword>
<protein>
    <submittedName>
        <fullName evidence="4">Phosphatase PAP2 family protein</fullName>
    </submittedName>
</protein>
<dbReference type="EMBL" id="JBHUEE010000001">
    <property type="protein sequence ID" value="MFD1716792.1"/>
    <property type="molecule type" value="Genomic_DNA"/>
</dbReference>
<keyword evidence="5" id="KW-1185">Reference proteome</keyword>
<evidence type="ECO:0000256" key="1">
    <source>
        <dbReference type="SAM" id="MobiDB-lite"/>
    </source>
</evidence>
<dbReference type="SUPFAM" id="SSF48317">
    <property type="entry name" value="Acid phosphatase/Vanadium-dependent haloperoxidase"/>
    <property type="match status" value="1"/>
</dbReference>
<comment type="caution">
    <text evidence="4">The sequence shown here is derived from an EMBL/GenBank/DDBJ whole genome shotgun (WGS) entry which is preliminary data.</text>
</comment>
<dbReference type="InterPro" id="IPR000326">
    <property type="entry name" value="PAP2/HPO"/>
</dbReference>
<evidence type="ECO:0000256" key="2">
    <source>
        <dbReference type="SAM" id="Phobius"/>
    </source>
</evidence>
<feature type="compositionally biased region" description="Low complexity" evidence="1">
    <location>
        <begin position="238"/>
        <end position="256"/>
    </location>
</feature>
<keyword evidence="2" id="KW-0472">Membrane</keyword>
<dbReference type="InterPro" id="IPR036938">
    <property type="entry name" value="PAP2/HPO_sf"/>
</dbReference>
<feature type="transmembrane region" description="Helical" evidence="2">
    <location>
        <begin position="54"/>
        <end position="76"/>
    </location>
</feature>
<evidence type="ECO:0000313" key="5">
    <source>
        <dbReference type="Proteomes" id="UP001597277"/>
    </source>
</evidence>
<dbReference type="Pfam" id="PF01569">
    <property type="entry name" value="PAP2"/>
    <property type="match status" value="1"/>
</dbReference>
<dbReference type="Gene3D" id="1.20.144.10">
    <property type="entry name" value="Phosphatidic acid phosphatase type 2/haloperoxidase"/>
    <property type="match status" value="1"/>
</dbReference>
<feature type="transmembrane region" description="Helical" evidence="2">
    <location>
        <begin position="131"/>
        <end position="153"/>
    </location>
</feature>
<dbReference type="Proteomes" id="UP001597277">
    <property type="component" value="Unassembled WGS sequence"/>
</dbReference>
<accession>A0ABW4L158</accession>
<organism evidence="4 5">
    <name type="scientific">Georgenia deserti</name>
    <dbReference type="NCBI Taxonomy" id="2093781"/>
    <lineage>
        <taxon>Bacteria</taxon>
        <taxon>Bacillati</taxon>
        <taxon>Actinomycetota</taxon>
        <taxon>Actinomycetes</taxon>
        <taxon>Micrococcales</taxon>
        <taxon>Bogoriellaceae</taxon>
        <taxon>Georgenia</taxon>
    </lineage>
</organism>
<feature type="domain" description="Phosphatidic acid phosphatase type 2/haloperoxidase" evidence="3">
    <location>
        <begin position="85"/>
        <end position="209"/>
    </location>
</feature>
<evidence type="ECO:0000313" key="4">
    <source>
        <dbReference type="EMBL" id="MFD1716792.1"/>
    </source>
</evidence>
<sequence length="287" mass="30660">MRALKSLVSLPALLTALIGFTLLVAGPLRPYEATWHRYWARGFPDPVPWVLQQVLDRITGQAVCLPVLLAVAVVIARRRRTWRPLFVVAAAEAAFFGGVGLMKLVLARPAPVMQDARFFAGGLFEDGWHGISYPSGHTSEAILIYGAAVYLIFRYCRPSATVRRRLVIAVGIIAVNSVATAYLLGWHWATDLPAGLLTGGVLLHVVIWVDRHLIARLVPAPGTETDATTTDPPPETNGPPAGTTGTFGAPNTGAAPEGRPVGTSPDSVGPDPGDLEHGELRADPHPQ</sequence>
<evidence type="ECO:0000259" key="3">
    <source>
        <dbReference type="Pfam" id="PF01569"/>
    </source>
</evidence>
<feature type="transmembrane region" description="Helical" evidence="2">
    <location>
        <begin position="192"/>
        <end position="209"/>
    </location>
</feature>
<feature type="region of interest" description="Disordered" evidence="1">
    <location>
        <begin position="222"/>
        <end position="287"/>
    </location>
</feature>
<reference evidence="5" key="1">
    <citation type="journal article" date="2019" name="Int. J. Syst. Evol. Microbiol.">
        <title>The Global Catalogue of Microorganisms (GCM) 10K type strain sequencing project: providing services to taxonomists for standard genome sequencing and annotation.</title>
        <authorList>
            <consortium name="The Broad Institute Genomics Platform"/>
            <consortium name="The Broad Institute Genome Sequencing Center for Infectious Disease"/>
            <person name="Wu L."/>
            <person name="Ma J."/>
        </authorList>
    </citation>
    <scope>NUCLEOTIDE SEQUENCE [LARGE SCALE GENOMIC DNA]</scope>
    <source>
        <strain evidence="5">JCM 17130</strain>
    </source>
</reference>
<dbReference type="RefSeq" id="WP_388002217.1">
    <property type="nucleotide sequence ID" value="NZ_JBHUEE010000001.1"/>
</dbReference>
<name>A0ABW4L158_9MICO</name>
<feature type="compositionally biased region" description="Basic and acidic residues" evidence="1">
    <location>
        <begin position="274"/>
        <end position="287"/>
    </location>
</feature>